<keyword evidence="7" id="KW-1185">Reference proteome</keyword>
<dbReference type="GO" id="GO:0003677">
    <property type="term" value="F:DNA binding"/>
    <property type="evidence" value="ECO:0007669"/>
    <property type="project" value="UniProtKB-KW"/>
</dbReference>
<dbReference type="CDD" id="cd00090">
    <property type="entry name" value="HTH_ARSR"/>
    <property type="match status" value="1"/>
</dbReference>
<dbReference type="Proteomes" id="UP000005089">
    <property type="component" value="Unassembled WGS sequence"/>
</dbReference>
<dbReference type="NCBIfam" id="NF033788">
    <property type="entry name" value="HTH_metalloreg"/>
    <property type="match status" value="1"/>
</dbReference>
<proteinExistence type="predicted"/>
<dbReference type="PANTHER" id="PTHR43132:SF2">
    <property type="entry name" value="ARSENICAL RESISTANCE OPERON REPRESSOR ARSR-RELATED"/>
    <property type="match status" value="1"/>
</dbReference>
<dbReference type="InterPro" id="IPR051011">
    <property type="entry name" value="Metal_resp_trans_reg"/>
</dbReference>
<evidence type="ECO:0000259" key="5">
    <source>
        <dbReference type="PROSITE" id="PS50987"/>
    </source>
</evidence>
<dbReference type="InterPro" id="IPR036390">
    <property type="entry name" value="WH_DNA-bd_sf"/>
</dbReference>
<evidence type="ECO:0000256" key="4">
    <source>
        <dbReference type="SAM" id="MobiDB-lite"/>
    </source>
</evidence>
<keyword evidence="1" id="KW-0805">Transcription regulation</keyword>
<evidence type="ECO:0000313" key="6">
    <source>
        <dbReference type="EMBL" id="EEO29893.1"/>
    </source>
</evidence>
<evidence type="ECO:0000313" key="7">
    <source>
        <dbReference type="Proteomes" id="UP000005089"/>
    </source>
</evidence>
<dbReference type="SMART" id="SM00418">
    <property type="entry name" value="HTH_ARSR"/>
    <property type="match status" value="1"/>
</dbReference>
<reference evidence="6 7" key="1">
    <citation type="submission" date="2009-02" db="EMBL/GenBank/DDBJ databases">
        <title>The Genome Sequence of Oxalobacter formigenes OXCC13.</title>
        <authorList>
            <consortium name="The Broad Institute Genome Sequencing Platform"/>
            <person name="Ward D."/>
            <person name="Young S.K."/>
            <person name="Kodira C.D."/>
            <person name="Zeng Q."/>
            <person name="Koehrsen M."/>
            <person name="Alvarado L."/>
            <person name="Berlin A."/>
            <person name="Borenstein D."/>
            <person name="Chen Z."/>
            <person name="Engels R."/>
            <person name="Freedman E."/>
            <person name="Gellesch M."/>
            <person name="Goldberg J."/>
            <person name="Griggs A."/>
            <person name="Gujja S."/>
            <person name="Heiman D."/>
            <person name="Hepburn T."/>
            <person name="Howarth C."/>
            <person name="Jen D."/>
            <person name="Larson L."/>
            <person name="Lewis B."/>
            <person name="Mehta T."/>
            <person name="Park D."/>
            <person name="Pearson M."/>
            <person name="Roberts A."/>
            <person name="Saif S."/>
            <person name="Shea T."/>
            <person name="Shenoy N."/>
            <person name="Sisk P."/>
            <person name="Stolte C."/>
            <person name="Sykes S."/>
            <person name="Walk T."/>
            <person name="White J."/>
            <person name="Yandava C."/>
            <person name="Allison M.J."/>
            <person name="Lander E."/>
            <person name="Nusbaum C."/>
            <person name="Galagan J."/>
            <person name="Birren B."/>
        </authorList>
    </citation>
    <scope>NUCLEOTIDE SEQUENCE [LARGE SCALE GENOMIC DNA]</scope>
    <source>
        <strain evidence="6 7">OXCC13</strain>
    </source>
</reference>
<dbReference type="InterPro" id="IPR036388">
    <property type="entry name" value="WH-like_DNA-bd_sf"/>
</dbReference>
<protein>
    <submittedName>
        <fullName evidence="6">Transcriptional regulator, ArsR family</fullName>
    </submittedName>
</protein>
<feature type="domain" description="HTH arsR-type" evidence="5">
    <location>
        <begin position="1"/>
        <end position="95"/>
    </location>
</feature>
<dbReference type="PANTHER" id="PTHR43132">
    <property type="entry name" value="ARSENICAL RESISTANCE OPERON REPRESSOR ARSR-RELATED"/>
    <property type="match status" value="1"/>
</dbReference>
<dbReference type="PROSITE" id="PS50987">
    <property type="entry name" value="HTH_ARSR_2"/>
    <property type="match status" value="1"/>
</dbReference>
<evidence type="ECO:0000256" key="1">
    <source>
        <dbReference type="ARBA" id="ARBA00023015"/>
    </source>
</evidence>
<dbReference type="EMBL" id="GG658170">
    <property type="protein sequence ID" value="EEO29893.1"/>
    <property type="molecule type" value="Genomic_DNA"/>
</dbReference>
<sequence length="123" mass="13781">MKTENASSLFEALSSDIRLEIFRLLVKHAPDGLVAGDIANQLNIPANNLSFHLKNLTHSGMVSMEKEGRFLRYRASIPLMLDLIAYLTEECCQGNTGKCRSYREQSCVPPEWLPPLPSEKSDT</sequence>
<dbReference type="GeneID" id="77136160"/>
<dbReference type="AlphaFoldDB" id="C3X9L7"/>
<dbReference type="Gene3D" id="1.10.10.10">
    <property type="entry name" value="Winged helix-like DNA-binding domain superfamily/Winged helix DNA-binding domain"/>
    <property type="match status" value="1"/>
</dbReference>
<gene>
    <name evidence="6" type="ORF">OFBG_00921</name>
</gene>
<name>C3X9L7_OXAFO</name>
<accession>C3X9L7</accession>
<dbReference type="GO" id="GO:0003700">
    <property type="term" value="F:DNA-binding transcription factor activity"/>
    <property type="evidence" value="ECO:0007669"/>
    <property type="project" value="InterPro"/>
</dbReference>
<keyword evidence="2" id="KW-0238">DNA-binding</keyword>
<keyword evidence="3" id="KW-0804">Transcription</keyword>
<evidence type="ECO:0000256" key="2">
    <source>
        <dbReference type="ARBA" id="ARBA00023125"/>
    </source>
</evidence>
<feature type="region of interest" description="Disordered" evidence="4">
    <location>
        <begin position="101"/>
        <end position="123"/>
    </location>
</feature>
<dbReference type="SUPFAM" id="SSF46785">
    <property type="entry name" value="Winged helix' DNA-binding domain"/>
    <property type="match status" value="1"/>
</dbReference>
<dbReference type="STRING" id="847.BRW83_1232"/>
<dbReference type="InterPro" id="IPR011991">
    <property type="entry name" value="ArsR-like_HTH"/>
</dbReference>
<dbReference type="PRINTS" id="PR00778">
    <property type="entry name" value="HTHARSR"/>
</dbReference>
<dbReference type="Pfam" id="PF12840">
    <property type="entry name" value="HTH_20"/>
    <property type="match status" value="1"/>
</dbReference>
<evidence type="ECO:0000256" key="3">
    <source>
        <dbReference type="ARBA" id="ARBA00023163"/>
    </source>
</evidence>
<dbReference type="eggNOG" id="COG0640">
    <property type="taxonomic scope" value="Bacteria"/>
</dbReference>
<dbReference type="InterPro" id="IPR001845">
    <property type="entry name" value="HTH_ArsR_DNA-bd_dom"/>
</dbReference>
<dbReference type="HOGENOM" id="CLU_097806_2_0_4"/>
<organism evidence="6 7">
    <name type="scientific">Oxalobacter formigenes OXCC13</name>
    <dbReference type="NCBI Taxonomy" id="556269"/>
    <lineage>
        <taxon>Bacteria</taxon>
        <taxon>Pseudomonadati</taxon>
        <taxon>Pseudomonadota</taxon>
        <taxon>Betaproteobacteria</taxon>
        <taxon>Burkholderiales</taxon>
        <taxon>Oxalobacteraceae</taxon>
        <taxon>Oxalobacter</taxon>
    </lineage>
</organism>
<dbReference type="RefSeq" id="WP_005880666.1">
    <property type="nucleotide sequence ID" value="NZ_CP019430.1"/>
</dbReference>